<organism evidence="3 4">
    <name type="scientific">Citreimonas salinaria</name>
    <dbReference type="NCBI Taxonomy" id="321339"/>
    <lineage>
        <taxon>Bacteria</taxon>
        <taxon>Pseudomonadati</taxon>
        <taxon>Pseudomonadota</taxon>
        <taxon>Alphaproteobacteria</taxon>
        <taxon>Rhodobacterales</taxon>
        <taxon>Roseobacteraceae</taxon>
        <taxon>Citreimonas</taxon>
    </lineage>
</organism>
<proteinExistence type="inferred from homology"/>
<reference evidence="3 4" key="1">
    <citation type="submission" date="2016-10" db="EMBL/GenBank/DDBJ databases">
        <authorList>
            <person name="de Groot N.N."/>
        </authorList>
    </citation>
    <scope>NUCLEOTIDE SEQUENCE [LARGE SCALE GENOMIC DNA]</scope>
    <source>
        <strain evidence="3 4">DSM 26880</strain>
    </source>
</reference>
<dbReference type="InterPro" id="IPR036423">
    <property type="entry name" value="SOD-like_Cu/Zn_dom_sf"/>
</dbReference>
<accession>A0A1H3NMX7</accession>
<evidence type="ECO:0000256" key="1">
    <source>
        <dbReference type="ARBA" id="ARBA00010457"/>
    </source>
</evidence>
<dbReference type="STRING" id="321339.SAMN05444340_12713"/>
<sequence>MRALLQATCLCGIATLAAAQGDAVDAVSGTFQPVNTVGETFTGSVSATPGDGDVVLRLDVEGAPPGMHLAHIHGFASADPEASACPDAAADTNGDGYVDLIETREQAGVTMIPFTDAPAGLQIESRNYPIAGEGGRMTYEQTVELAALQDEVEAAFDTPLALSQRVVFIHGAPEGTELPDSVQTLEGVPAAVTIPIACAELDAVEQ</sequence>
<evidence type="ECO:0008006" key="5">
    <source>
        <dbReference type="Google" id="ProtNLM"/>
    </source>
</evidence>
<dbReference type="Gene3D" id="2.60.40.200">
    <property type="entry name" value="Superoxide dismutase, copper/zinc binding domain"/>
    <property type="match status" value="1"/>
</dbReference>
<evidence type="ECO:0000313" key="4">
    <source>
        <dbReference type="Proteomes" id="UP000199286"/>
    </source>
</evidence>
<dbReference type="Proteomes" id="UP000199286">
    <property type="component" value="Unassembled WGS sequence"/>
</dbReference>
<feature type="signal peptide" evidence="2">
    <location>
        <begin position="1"/>
        <end position="19"/>
    </location>
</feature>
<keyword evidence="4" id="KW-1185">Reference proteome</keyword>
<dbReference type="SUPFAM" id="SSF49329">
    <property type="entry name" value="Cu,Zn superoxide dismutase-like"/>
    <property type="match status" value="1"/>
</dbReference>
<dbReference type="GO" id="GO:0046872">
    <property type="term" value="F:metal ion binding"/>
    <property type="evidence" value="ECO:0007669"/>
    <property type="project" value="InterPro"/>
</dbReference>
<evidence type="ECO:0000256" key="2">
    <source>
        <dbReference type="SAM" id="SignalP"/>
    </source>
</evidence>
<feature type="chain" id="PRO_5011479165" description="CHRD domain-containing protein" evidence="2">
    <location>
        <begin position="20"/>
        <end position="206"/>
    </location>
</feature>
<dbReference type="OrthoDB" id="7854479at2"/>
<comment type="similarity">
    <text evidence="1">Belongs to the Cu-Zn superoxide dismutase family.</text>
</comment>
<dbReference type="RefSeq" id="WP_089886191.1">
    <property type="nucleotide sequence ID" value="NZ_FNPF01000027.1"/>
</dbReference>
<evidence type="ECO:0000313" key="3">
    <source>
        <dbReference type="EMBL" id="SDY90252.1"/>
    </source>
</evidence>
<dbReference type="GO" id="GO:0006801">
    <property type="term" value="P:superoxide metabolic process"/>
    <property type="evidence" value="ECO:0007669"/>
    <property type="project" value="InterPro"/>
</dbReference>
<protein>
    <recommendedName>
        <fullName evidence="5">CHRD domain-containing protein</fullName>
    </recommendedName>
</protein>
<dbReference type="EMBL" id="FNPF01000027">
    <property type="protein sequence ID" value="SDY90252.1"/>
    <property type="molecule type" value="Genomic_DNA"/>
</dbReference>
<name>A0A1H3NMX7_9RHOB</name>
<dbReference type="AlphaFoldDB" id="A0A1H3NMX7"/>
<keyword evidence="2" id="KW-0732">Signal</keyword>
<gene>
    <name evidence="3" type="ORF">SAMN05444340_12713</name>
</gene>